<keyword evidence="1" id="KW-0732">Signal</keyword>
<evidence type="ECO:0000256" key="1">
    <source>
        <dbReference type="SAM" id="SignalP"/>
    </source>
</evidence>
<name>A0ABS9BD90_9BACT</name>
<proteinExistence type="predicted"/>
<feature type="signal peptide" evidence="1">
    <location>
        <begin position="1"/>
        <end position="21"/>
    </location>
</feature>
<evidence type="ECO:0000313" key="3">
    <source>
        <dbReference type="Proteomes" id="UP001200145"/>
    </source>
</evidence>
<keyword evidence="3" id="KW-1185">Reference proteome</keyword>
<evidence type="ECO:0000313" key="2">
    <source>
        <dbReference type="EMBL" id="MCF1713047.1"/>
    </source>
</evidence>
<dbReference type="InterPro" id="IPR005901">
    <property type="entry name" value="GLPGLI"/>
</dbReference>
<dbReference type="NCBIfam" id="TIGR01200">
    <property type="entry name" value="GLPGLI"/>
    <property type="match status" value="1"/>
</dbReference>
<comment type="caution">
    <text evidence="2">The sequence shown here is derived from an EMBL/GenBank/DDBJ whole genome shotgun (WGS) entry which is preliminary data.</text>
</comment>
<dbReference type="EMBL" id="JAKEVY010000001">
    <property type="protein sequence ID" value="MCF1713047.1"/>
    <property type="molecule type" value="Genomic_DNA"/>
</dbReference>
<reference evidence="2 3" key="1">
    <citation type="submission" date="2022-01" db="EMBL/GenBank/DDBJ databases">
        <title>Flavihumibacter sp. nov., isolated from sediment of a river.</title>
        <authorList>
            <person name="Liu H."/>
        </authorList>
    </citation>
    <scope>NUCLEOTIDE SEQUENCE [LARGE SCALE GENOMIC DNA]</scope>
    <source>
        <strain evidence="2 3">RY-1</strain>
    </source>
</reference>
<accession>A0ABS9BD90</accession>
<sequence length="249" mass="28490">MKKLFVFSIAFCVGLMSFGQARFLGAGTIEFERRINIHRQMERENMEEESDFWKEFMSKQPRFQNSYFNLAFNKDKGIYQPGREPDKKLEPWLLGPAKENTVLTDYATGLLTSRRKVFEENFIVTDSLSRLQWKLSSETREIAGFECRKAVAVISDSVYVVAFYTDEIPVSGGPESFGGLPGMILGLAVPRLYTTWFATKVEITEAPPSAFKVNEKGKKIAGKELAPFLQSTFTDWGKRGEKFIWWSLL</sequence>
<dbReference type="Proteomes" id="UP001200145">
    <property type="component" value="Unassembled WGS sequence"/>
</dbReference>
<gene>
    <name evidence="2" type="ORF">L0U88_00210</name>
</gene>
<dbReference type="Pfam" id="PF09697">
    <property type="entry name" value="Porph_ging"/>
    <property type="match status" value="1"/>
</dbReference>
<protein>
    <submittedName>
        <fullName evidence="2">GLPGLI family protein</fullName>
    </submittedName>
</protein>
<dbReference type="RefSeq" id="WP_234863465.1">
    <property type="nucleotide sequence ID" value="NZ_JAKEVY010000001.1"/>
</dbReference>
<feature type="chain" id="PRO_5047174363" evidence="1">
    <location>
        <begin position="22"/>
        <end position="249"/>
    </location>
</feature>
<organism evidence="2 3">
    <name type="scientific">Flavihumibacter fluminis</name>
    <dbReference type="NCBI Taxonomy" id="2909236"/>
    <lineage>
        <taxon>Bacteria</taxon>
        <taxon>Pseudomonadati</taxon>
        <taxon>Bacteroidota</taxon>
        <taxon>Chitinophagia</taxon>
        <taxon>Chitinophagales</taxon>
        <taxon>Chitinophagaceae</taxon>
        <taxon>Flavihumibacter</taxon>
    </lineage>
</organism>